<feature type="chain" id="PRO_5030852895" evidence="5">
    <location>
        <begin position="23"/>
        <end position="170"/>
    </location>
</feature>
<dbReference type="Proteomes" id="UP000230961">
    <property type="component" value="Chromosome"/>
</dbReference>
<name>A0A7U4GGY4_YEREN</name>
<evidence type="ECO:0000313" key="8">
    <source>
        <dbReference type="Proteomes" id="UP000230961"/>
    </source>
</evidence>
<sequence>MMTLLWRGLFLALLIAAPVVQAADVAFNITGSLKYSPCTVTVGASQNVALGMYSTNFLGGVGETTPLKPFEITVDNCPKNYNDVQVTFEGDVVAENTQLIALQPGGAKNVGIILYDSDKKTVIPVNSATAGKRVSTDQATTLTFYAAYMSTGKVSDGSANADVSFTISYN</sequence>
<evidence type="ECO:0000259" key="6">
    <source>
        <dbReference type="Pfam" id="PF00419"/>
    </source>
</evidence>
<dbReference type="InterPro" id="IPR008966">
    <property type="entry name" value="Adhesion_dom_sf"/>
</dbReference>
<dbReference type="InterPro" id="IPR000259">
    <property type="entry name" value="Adhesion_dom_fimbrial"/>
</dbReference>
<accession>A0A7U4GGY4</accession>
<proteinExistence type="inferred from homology"/>
<dbReference type="KEGG" id="yel:LC20_03793"/>
<keyword evidence="4" id="KW-0281">Fimbrium</keyword>
<reference evidence="7 8" key="1">
    <citation type="submission" date="2017-11" db="EMBL/GenBank/DDBJ databases">
        <title>The complete genome sequence and comparative genome analysis of Yersinia enterocolitica strain LC20.</title>
        <authorList>
            <person name="Shi G."/>
            <person name="Su M."/>
            <person name="Liang J."/>
            <person name="Gu W."/>
            <person name="Xiao Y."/>
            <person name="Zhang Z."/>
            <person name="Qiu H."/>
            <person name="Duan R."/>
            <person name="Zhang Z."/>
            <person name="Li Y."/>
            <person name="Zhang X."/>
            <person name="Ling Y."/>
            <person name="Song L."/>
            <person name="Chen M."/>
            <person name="Zhao Y."/>
            <person name="Wu J."/>
            <person name="Jing H."/>
            <person name="Xiao J."/>
            <person name="Wang X."/>
        </authorList>
    </citation>
    <scope>NUCLEOTIDE SEQUENCE [LARGE SCALE GENOMIC DNA]</scope>
    <source>
        <strain evidence="7 8">LC20</strain>
    </source>
</reference>
<dbReference type="Pfam" id="PF00419">
    <property type="entry name" value="Fimbrial"/>
    <property type="match status" value="1"/>
</dbReference>
<dbReference type="InterPro" id="IPR036937">
    <property type="entry name" value="Adhesion_dom_fimbrial_sf"/>
</dbReference>
<dbReference type="SUPFAM" id="SSF49401">
    <property type="entry name" value="Bacterial adhesins"/>
    <property type="match status" value="1"/>
</dbReference>
<evidence type="ECO:0000256" key="1">
    <source>
        <dbReference type="ARBA" id="ARBA00004561"/>
    </source>
</evidence>
<dbReference type="AlphaFoldDB" id="A0A7U4GGY4"/>
<evidence type="ECO:0000256" key="5">
    <source>
        <dbReference type="SAM" id="SignalP"/>
    </source>
</evidence>
<gene>
    <name evidence="7" type="ORF">LC20_03793</name>
</gene>
<dbReference type="EMBL" id="CP007448">
    <property type="protein sequence ID" value="AHM75046.1"/>
    <property type="molecule type" value="Genomic_DNA"/>
</dbReference>
<dbReference type="PANTHER" id="PTHR33420">
    <property type="entry name" value="FIMBRIAL SUBUNIT ELFA-RELATED"/>
    <property type="match status" value="1"/>
</dbReference>
<dbReference type="GO" id="GO:0043709">
    <property type="term" value="P:cell adhesion involved in single-species biofilm formation"/>
    <property type="evidence" value="ECO:0007669"/>
    <property type="project" value="TreeGrafter"/>
</dbReference>
<evidence type="ECO:0000256" key="3">
    <source>
        <dbReference type="ARBA" id="ARBA00022729"/>
    </source>
</evidence>
<comment type="similarity">
    <text evidence="2">Belongs to the fimbrial protein family.</text>
</comment>
<evidence type="ECO:0000256" key="4">
    <source>
        <dbReference type="ARBA" id="ARBA00023263"/>
    </source>
</evidence>
<protein>
    <submittedName>
        <fullName evidence="7">Type 1 fimbrial protein</fullName>
    </submittedName>
</protein>
<dbReference type="Gene3D" id="2.60.40.1090">
    <property type="entry name" value="Fimbrial-type adhesion domain"/>
    <property type="match status" value="1"/>
</dbReference>
<organism evidence="7 8">
    <name type="scientific">Yersinia enterocolitica LC20</name>
    <dbReference type="NCBI Taxonomy" id="1443113"/>
    <lineage>
        <taxon>Bacteria</taxon>
        <taxon>Pseudomonadati</taxon>
        <taxon>Pseudomonadota</taxon>
        <taxon>Gammaproteobacteria</taxon>
        <taxon>Enterobacterales</taxon>
        <taxon>Yersiniaceae</taxon>
        <taxon>Yersinia</taxon>
    </lineage>
</organism>
<keyword evidence="3 5" id="KW-0732">Signal</keyword>
<dbReference type="InterPro" id="IPR050263">
    <property type="entry name" value="Bact_Fimbrial_Adh_Pro"/>
</dbReference>
<evidence type="ECO:0000256" key="2">
    <source>
        <dbReference type="ARBA" id="ARBA00006671"/>
    </source>
</evidence>
<comment type="subcellular location">
    <subcellularLocation>
        <location evidence="1">Fimbrium</location>
    </subcellularLocation>
</comment>
<evidence type="ECO:0000313" key="7">
    <source>
        <dbReference type="EMBL" id="AHM75046.1"/>
    </source>
</evidence>
<feature type="signal peptide" evidence="5">
    <location>
        <begin position="1"/>
        <end position="22"/>
    </location>
</feature>
<dbReference type="GO" id="GO:0009289">
    <property type="term" value="C:pilus"/>
    <property type="evidence" value="ECO:0007669"/>
    <property type="project" value="UniProtKB-SubCell"/>
</dbReference>
<dbReference type="PANTHER" id="PTHR33420:SF3">
    <property type="entry name" value="FIMBRIAL SUBUNIT ELFA"/>
    <property type="match status" value="1"/>
</dbReference>
<feature type="domain" description="Fimbrial-type adhesion" evidence="6">
    <location>
        <begin position="28"/>
        <end position="169"/>
    </location>
</feature>